<accession>A0A4Z2GFV1</accession>
<name>A0A4Z2GFV1_9TELE</name>
<gene>
    <name evidence="2" type="ORF">EYF80_038001</name>
</gene>
<evidence type="ECO:0000313" key="3">
    <source>
        <dbReference type="Proteomes" id="UP000314294"/>
    </source>
</evidence>
<protein>
    <submittedName>
        <fullName evidence="2">Uncharacterized protein</fullName>
    </submittedName>
</protein>
<feature type="region of interest" description="Disordered" evidence="1">
    <location>
        <begin position="1"/>
        <end position="35"/>
    </location>
</feature>
<organism evidence="2 3">
    <name type="scientific">Liparis tanakae</name>
    <name type="common">Tanaka's snailfish</name>
    <dbReference type="NCBI Taxonomy" id="230148"/>
    <lineage>
        <taxon>Eukaryota</taxon>
        <taxon>Metazoa</taxon>
        <taxon>Chordata</taxon>
        <taxon>Craniata</taxon>
        <taxon>Vertebrata</taxon>
        <taxon>Euteleostomi</taxon>
        <taxon>Actinopterygii</taxon>
        <taxon>Neopterygii</taxon>
        <taxon>Teleostei</taxon>
        <taxon>Neoteleostei</taxon>
        <taxon>Acanthomorphata</taxon>
        <taxon>Eupercaria</taxon>
        <taxon>Perciformes</taxon>
        <taxon>Cottioidei</taxon>
        <taxon>Cottales</taxon>
        <taxon>Liparidae</taxon>
        <taxon>Liparis</taxon>
    </lineage>
</organism>
<evidence type="ECO:0000256" key="1">
    <source>
        <dbReference type="SAM" id="MobiDB-lite"/>
    </source>
</evidence>
<reference evidence="2 3" key="1">
    <citation type="submission" date="2019-03" db="EMBL/GenBank/DDBJ databases">
        <title>First draft genome of Liparis tanakae, snailfish: a comprehensive survey of snailfish specific genes.</title>
        <authorList>
            <person name="Kim W."/>
            <person name="Song I."/>
            <person name="Jeong J.-H."/>
            <person name="Kim D."/>
            <person name="Kim S."/>
            <person name="Ryu S."/>
            <person name="Song J.Y."/>
            <person name="Lee S.K."/>
        </authorList>
    </citation>
    <scope>NUCLEOTIDE SEQUENCE [LARGE SCALE GENOMIC DNA]</scope>
    <source>
        <tissue evidence="2">Muscle</tissue>
    </source>
</reference>
<dbReference type="Proteomes" id="UP000314294">
    <property type="component" value="Unassembled WGS sequence"/>
</dbReference>
<dbReference type="AlphaFoldDB" id="A0A4Z2GFV1"/>
<feature type="compositionally biased region" description="Polar residues" evidence="1">
    <location>
        <begin position="7"/>
        <end position="25"/>
    </location>
</feature>
<sequence>MAFDEFNVNSAFPLSSRFNDGSTLPGSPPRCPENVSSVRSLALPRSPLTPAGNVSYCWSNLQLVPTGSEAALLPVASLWTLH</sequence>
<comment type="caution">
    <text evidence="2">The sequence shown here is derived from an EMBL/GenBank/DDBJ whole genome shotgun (WGS) entry which is preliminary data.</text>
</comment>
<keyword evidence="3" id="KW-1185">Reference proteome</keyword>
<proteinExistence type="predicted"/>
<evidence type="ECO:0000313" key="2">
    <source>
        <dbReference type="EMBL" id="TNN51773.1"/>
    </source>
</evidence>
<dbReference type="EMBL" id="SRLO01000570">
    <property type="protein sequence ID" value="TNN51773.1"/>
    <property type="molecule type" value="Genomic_DNA"/>
</dbReference>